<dbReference type="PANTHER" id="PTHR18964:SF146">
    <property type="entry name" value="POLYPHOSPHATE GLUCOKINASE"/>
    <property type="match status" value="1"/>
</dbReference>
<evidence type="ECO:0000256" key="1">
    <source>
        <dbReference type="ARBA" id="ARBA00006479"/>
    </source>
</evidence>
<dbReference type="PANTHER" id="PTHR18964">
    <property type="entry name" value="ROK (REPRESSOR, ORF, KINASE) FAMILY"/>
    <property type="match status" value="1"/>
</dbReference>
<dbReference type="EMBL" id="JALIEA010000017">
    <property type="protein sequence ID" value="MCJ7859578.1"/>
    <property type="molecule type" value="Genomic_DNA"/>
</dbReference>
<protein>
    <submittedName>
        <fullName evidence="2">ROK family protein</fullName>
    </submittedName>
</protein>
<dbReference type="CDD" id="cd24058">
    <property type="entry name" value="ASKHA_NBD_ROK_PPGK"/>
    <property type="match status" value="1"/>
</dbReference>
<name>A0A9X1WJG8_9CORY</name>
<dbReference type="NCBIfam" id="NF045942">
    <property type="entry name" value="PolPhglucPhase"/>
    <property type="match status" value="1"/>
</dbReference>
<accession>A0A9X1WJG8</accession>
<sequence>MTSTAGKRPQNTAFGVDIGGSGIKGALVDLDTGEFVGDRIRIDTPRPATPEAVADAVAGLLAEAGWSGPVGLTVPAVVRNQVAVTAANIDPAWIGTDCRRLFGERLAVDGSPRGVSVLNDADAAGMAEAIYGDIDADEGTVLFLTFGTGIGSALLYNGTLFPNSELGHLNFPAMDAEKWASSAVRDREDLTYREWARRVDRLLQEYVRILNPAQIIVGGGISKKHHKWVPELTVDAEVVPATLLNRAGIVGAAVAVHDDMRP</sequence>
<gene>
    <name evidence="2" type="ORF">MUN33_12780</name>
</gene>
<dbReference type="Proteomes" id="UP001139207">
    <property type="component" value="Unassembled WGS sequence"/>
</dbReference>
<comment type="caution">
    <text evidence="2">The sequence shown here is derived from an EMBL/GenBank/DDBJ whole genome shotgun (WGS) entry which is preliminary data.</text>
</comment>
<proteinExistence type="inferred from homology"/>
<organism evidence="2 3">
    <name type="scientific">Corynebacterium kalidii</name>
    <dbReference type="NCBI Taxonomy" id="2931982"/>
    <lineage>
        <taxon>Bacteria</taxon>
        <taxon>Bacillati</taxon>
        <taxon>Actinomycetota</taxon>
        <taxon>Actinomycetes</taxon>
        <taxon>Mycobacteriales</taxon>
        <taxon>Corynebacteriaceae</taxon>
        <taxon>Corynebacterium</taxon>
    </lineage>
</organism>
<dbReference type="AlphaFoldDB" id="A0A9X1WJG8"/>
<reference evidence="2" key="1">
    <citation type="submission" date="2022-04" db="EMBL/GenBank/DDBJ databases">
        <title>Corynebacterium kalidii LD5P10.</title>
        <authorList>
            <person name="Sun J.Q."/>
        </authorList>
    </citation>
    <scope>NUCLEOTIDE SEQUENCE</scope>
    <source>
        <strain evidence="2">LD5P10</strain>
    </source>
</reference>
<keyword evidence="3" id="KW-1185">Reference proteome</keyword>
<evidence type="ECO:0000313" key="2">
    <source>
        <dbReference type="EMBL" id="MCJ7859578.1"/>
    </source>
</evidence>
<dbReference type="Pfam" id="PF00480">
    <property type="entry name" value="ROK"/>
    <property type="match status" value="1"/>
</dbReference>
<comment type="similarity">
    <text evidence="1">Belongs to the ROK (NagC/XylR) family.</text>
</comment>
<evidence type="ECO:0000313" key="3">
    <source>
        <dbReference type="Proteomes" id="UP001139207"/>
    </source>
</evidence>
<dbReference type="RefSeq" id="WP_244805296.1">
    <property type="nucleotide sequence ID" value="NZ_JALIEA010000017.1"/>
</dbReference>
<dbReference type="InterPro" id="IPR000600">
    <property type="entry name" value="ROK"/>
</dbReference>
<dbReference type="InterPro" id="IPR043129">
    <property type="entry name" value="ATPase_NBD"/>
</dbReference>
<dbReference type="SUPFAM" id="SSF53067">
    <property type="entry name" value="Actin-like ATPase domain"/>
    <property type="match status" value="1"/>
</dbReference>
<dbReference type="Gene3D" id="3.30.420.40">
    <property type="match status" value="2"/>
</dbReference>